<accession>A0A5D0I4E0</accession>
<reference evidence="1 2" key="1">
    <citation type="submission" date="2019-08" db="EMBL/GenBank/DDBJ databases">
        <title>Seonamhaeicola sediminis sp. nov., isolated from marine sediment.</title>
        <authorList>
            <person name="Cao W.R."/>
        </authorList>
    </citation>
    <scope>NUCLEOTIDE SEQUENCE [LARGE SCALE GENOMIC DNA]</scope>
    <source>
        <strain evidence="1 2">B011</strain>
    </source>
</reference>
<dbReference type="EMBL" id="VSDQ01000577">
    <property type="protein sequence ID" value="TYA78603.1"/>
    <property type="molecule type" value="Genomic_DNA"/>
</dbReference>
<dbReference type="Gene3D" id="3.30.460.40">
    <property type="match status" value="1"/>
</dbReference>
<dbReference type="AlphaFoldDB" id="A0A5D0I4E0"/>
<dbReference type="OrthoDB" id="1160937at2"/>
<keyword evidence="2" id="KW-1185">Reference proteome</keyword>
<evidence type="ECO:0000313" key="1">
    <source>
        <dbReference type="EMBL" id="TYA78603.1"/>
    </source>
</evidence>
<evidence type="ECO:0000313" key="2">
    <source>
        <dbReference type="Proteomes" id="UP000323930"/>
    </source>
</evidence>
<gene>
    <name evidence="1" type="ORF">FUA24_09630</name>
</gene>
<comment type="caution">
    <text evidence="1">The sequence shown here is derived from an EMBL/GenBank/DDBJ whole genome shotgun (WGS) entry which is preliminary data.</text>
</comment>
<name>A0A5D0I4E0_9FLAO</name>
<proteinExistence type="predicted"/>
<dbReference type="Proteomes" id="UP000323930">
    <property type="component" value="Unassembled WGS sequence"/>
</dbReference>
<organism evidence="1 2">
    <name type="scientific">Seonamhaeicola marinus</name>
    <dbReference type="NCBI Taxonomy" id="1912246"/>
    <lineage>
        <taxon>Bacteria</taxon>
        <taxon>Pseudomonadati</taxon>
        <taxon>Bacteroidota</taxon>
        <taxon>Flavobacteriia</taxon>
        <taxon>Flavobacteriales</taxon>
        <taxon>Flavobacteriaceae</taxon>
    </lineage>
</organism>
<protein>
    <submittedName>
        <fullName evidence="1">Uncharacterized protein</fullName>
    </submittedName>
</protein>
<dbReference type="RefSeq" id="WP_148541766.1">
    <property type="nucleotide sequence ID" value="NZ_VSDQ01000577.1"/>
</dbReference>
<sequence length="182" mass="21412">MGANHNIKRYGELWPTYRIQHGLDILEKLKQWIVISGGWAWHFMSVENHLEYKHAHDHKDIDIFVNPKLVPRVMQVLLEEGFKKVWTRYDHLPSQENFRRCEKIDWLENGKQIRITIDFFESTSLETIEVNGWTLVAPKTLLSYYSNIHSSDKCWAVMAAVRLLKEGENPVGHPLLSKHPLK</sequence>